<proteinExistence type="predicted"/>
<evidence type="ECO:0000313" key="2">
    <source>
        <dbReference type="EMBL" id="KKU76703.1"/>
    </source>
</evidence>
<keyword evidence="1" id="KW-1133">Transmembrane helix</keyword>
<organism evidence="2 3">
    <name type="scientific">Candidatus Giovannonibacteria bacterium GW2011_GWB1_47_6b</name>
    <dbReference type="NCBI Taxonomy" id="1618655"/>
    <lineage>
        <taxon>Bacteria</taxon>
        <taxon>Candidatus Giovannoniibacteriota</taxon>
    </lineage>
</organism>
<protein>
    <recommendedName>
        <fullName evidence="4">Prepilin-type N-terminal cleavage/methylation domain-containing protein</fullName>
    </recommendedName>
</protein>
<dbReference type="Pfam" id="PF07963">
    <property type="entry name" value="N_methyl"/>
    <property type="match status" value="1"/>
</dbReference>
<dbReference type="EMBL" id="LCOK01000014">
    <property type="protein sequence ID" value="KKU76703.1"/>
    <property type="molecule type" value="Genomic_DNA"/>
</dbReference>
<dbReference type="InterPro" id="IPR012902">
    <property type="entry name" value="N_methyl_site"/>
</dbReference>
<keyword evidence="1" id="KW-0472">Membrane</keyword>
<reference evidence="2 3" key="1">
    <citation type="journal article" date="2015" name="Nature">
        <title>rRNA introns, odd ribosomes, and small enigmatic genomes across a large radiation of phyla.</title>
        <authorList>
            <person name="Brown C.T."/>
            <person name="Hug L.A."/>
            <person name="Thomas B.C."/>
            <person name="Sharon I."/>
            <person name="Castelle C.J."/>
            <person name="Singh A."/>
            <person name="Wilkins M.J."/>
            <person name="Williams K.H."/>
            <person name="Banfield J.F."/>
        </authorList>
    </citation>
    <scope>NUCLEOTIDE SEQUENCE [LARGE SCALE GENOMIC DNA]</scope>
</reference>
<sequence>MRAGFTLIEIIIYIAILGLIATSLVTYSVSVSLSRRGFSVVREVQENARVVMGGITRAIRFAESVNSGASVFDSDNGILELTLTDVAESPTRFFRDPEGRVFIQRGALAPEQMTSAQVEVTRLRFSDYDGVVRIEITVRHKGGGSGGYSYEYVLTGSADLRL</sequence>
<dbReference type="AlphaFoldDB" id="A0A0G1VEZ3"/>
<evidence type="ECO:0008006" key="4">
    <source>
        <dbReference type="Google" id="ProtNLM"/>
    </source>
</evidence>
<dbReference type="NCBIfam" id="TIGR02532">
    <property type="entry name" value="IV_pilin_GFxxxE"/>
    <property type="match status" value="1"/>
</dbReference>
<gene>
    <name evidence="2" type="ORF">UY02_C0014G0007</name>
</gene>
<dbReference type="Proteomes" id="UP000034682">
    <property type="component" value="Unassembled WGS sequence"/>
</dbReference>
<name>A0A0G1VEZ3_9BACT</name>
<evidence type="ECO:0000313" key="3">
    <source>
        <dbReference type="Proteomes" id="UP000034682"/>
    </source>
</evidence>
<keyword evidence="1" id="KW-0812">Transmembrane</keyword>
<comment type="caution">
    <text evidence="2">The sequence shown here is derived from an EMBL/GenBank/DDBJ whole genome shotgun (WGS) entry which is preliminary data.</text>
</comment>
<feature type="transmembrane region" description="Helical" evidence="1">
    <location>
        <begin position="6"/>
        <end position="29"/>
    </location>
</feature>
<accession>A0A0G1VEZ3</accession>
<evidence type="ECO:0000256" key="1">
    <source>
        <dbReference type="SAM" id="Phobius"/>
    </source>
</evidence>